<dbReference type="Gene3D" id="1.10.1200.10">
    <property type="entry name" value="ACP-like"/>
    <property type="match status" value="2"/>
</dbReference>
<keyword evidence="6" id="KW-0597">Phosphoprotein</keyword>
<evidence type="ECO:0000259" key="12">
    <source>
        <dbReference type="PROSITE" id="PS52019"/>
    </source>
</evidence>
<feature type="domain" description="Carrier" evidence="10">
    <location>
        <begin position="169"/>
        <end position="242"/>
    </location>
</feature>
<evidence type="ECO:0000256" key="8">
    <source>
        <dbReference type="ARBA" id="ARBA00022737"/>
    </source>
</evidence>
<dbReference type="InterPro" id="IPR006162">
    <property type="entry name" value="Ppantetheine_attach_site"/>
</dbReference>
<dbReference type="Pfam" id="PF02801">
    <property type="entry name" value="Ketoacyl-synt_C"/>
    <property type="match status" value="1"/>
</dbReference>
<dbReference type="InterPro" id="IPR013968">
    <property type="entry name" value="PKS_KR"/>
</dbReference>
<proteinExistence type="predicted"/>
<evidence type="ECO:0000256" key="2">
    <source>
        <dbReference type="ARBA" id="ARBA00004496"/>
    </source>
</evidence>
<protein>
    <submittedName>
        <fullName evidence="13">Polyketide synthase PksN</fullName>
    </submittedName>
</protein>
<feature type="region of interest" description="C-terminal hotdog fold" evidence="9">
    <location>
        <begin position="1057"/>
        <end position="1195"/>
    </location>
</feature>
<dbReference type="InterPro" id="IPR054514">
    <property type="entry name" value="RhiE-like_linker"/>
</dbReference>
<feature type="active site" description="Proton donor; for dehydratase activity" evidence="9">
    <location>
        <position position="1119"/>
    </location>
</feature>
<dbReference type="GO" id="GO:0004312">
    <property type="term" value="F:fatty acid synthase activity"/>
    <property type="evidence" value="ECO:0007669"/>
    <property type="project" value="TreeGrafter"/>
</dbReference>
<dbReference type="GO" id="GO:0031177">
    <property type="term" value="F:phosphopantetheine binding"/>
    <property type="evidence" value="ECO:0007669"/>
    <property type="project" value="InterPro"/>
</dbReference>
<keyword evidence="14" id="KW-1185">Reference proteome</keyword>
<dbReference type="GO" id="GO:0005737">
    <property type="term" value="C:cytoplasm"/>
    <property type="evidence" value="ECO:0007669"/>
    <property type="project" value="UniProtKB-SubCell"/>
</dbReference>
<dbReference type="InterPro" id="IPR020841">
    <property type="entry name" value="PKS_Beta-ketoAc_synthase_dom"/>
</dbReference>
<comment type="function">
    <text evidence="1">Involved in some intermediate steps for the synthesis of the antibiotic polyketide bacillaene which is involved in secondary metabolism.</text>
</comment>
<dbReference type="SMART" id="SM01294">
    <property type="entry name" value="PKS_PP_betabranch"/>
    <property type="match status" value="1"/>
</dbReference>
<dbReference type="Proteomes" id="UP000198660">
    <property type="component" value="Unassembled WGS sequence"/>
</dbReference>
<feature type="region of interest" description="N-terminal hotdog fold" evidence="9">
    <location>
        <begin position="913"/>
        <end position="1042"/>
    </location>
</feature>
<evidence type="ECO:0000256" key="5">
    <source>
        <dbReference type="ARBA" id="ARBA00022490"/>
    </source>
</evidence>
<dbReference type="InterPro" id="IPR057326">
    <property type="entry name" value="KR_dom"/>
</dbReference>
<keyword evidence="4" id="KW-0596">Phosphopantetheine</keyword>
<feature type="domain" description="PKS/mFAS DH" evidence="12">
    <location>
        <begin position="913"/>
        <end position="1195"/>
    </location>
</feature>
<evidence type="ECO:0000256" key="9">
    <source>
        <dbReference type="PROSITE-ProRule" id="PRU01363"/>
    </source>
</evidence>
<dbReference type="InterPro" id="IPR049552">
    <property type="entry name" value="PKS_DH_N"/>
</dbReference>
<dbReference type="Gene3D" id="3.40.50.720">
    <property type="entry name" value="NAD(P)-binding Rossmann-like Domain"/>
    <property type="match status" value="1"/>
</dbReference>
<dbReference type="PANTHER" id="PTHR43775:SF37">
    <property type="entry name" value="SI:DKEY-61P9.11"/>
    <property type="match status" value="1"/>
</dbReference>
<dbReference type="Gene3D" id="1.10.1240.100">
    <property type="match status" value="1"/>
</dbReference>
<dbReference type="InterPro" id="IPR036736">
    <property type="entry name" value="ACP-like_sf"/>
</dbReference>
<feature type="domain" description="Carrier" evidence="10">
    <location>
        <begin position="58"/>
        <end position="135"/>
    </location>
</feature>
<dbReference type="InterPro" id="IPR020807">
    <property type="entry name" value="PKS_DH"/>
</dbReference>
<dbReference type="CDD" id="cd08953">
    <property type="entry name" value="KR_2_SDR_x"/>
    <property type="match status" value="1"/>
</dbReference>
<evidence type="ECO:0000313" key="14">
    <source>
        <dbReference type="Proteomes" id="UP000198660"/>
    </source>
</evidence>
<dbReference type="PANTHER" id="PTHR43775">
    <property type="entry name" value="FATTY ACID SYNTHASE"/>
    <property type="match status" value="1"/>
</dbReference>
<dbReference type="CDD" id="cd00833">
    <property type="entry name" value="PKS"/>
    <property type="match status" value="1"/>
</dbReference>
<evidence type="ECO:0000313" key="13">
    <source>
        <dbReference type="EMBL" id="SFS42429.1"/>
    </source>
</evidence>
<dbReference type="InterPro" id="IPR042104">
    <property type="entry name" value="PKS_dehydratase_sf"/>
</dbReference>
<dbReference type="PROSITE" id="PS52004">
    <property type="entry name" value="KS3_2"/>
    <property type="match status" value="1"/>
</dbReference>
<dbReference type="InterPro" id="IPR014031">
    <property type="entry name" value="Ketoacyl_synth_C"/>
</dbReference>
<dbReference type="Gene3D" id="3.10.129.110">
    <property type="entry name" value="Polyketide synthase dehydratase"/>
    <property type="match status" value="1"/>
</dbReference>
<dbReference type="InterPro" id="IPR016039">
    <property type="entry name" value="Thiolase-like"/>
</dbReference>
<dbReference type="SMART" id="SM00826">
    <property type="entry name" value="PKS_DH"/>
    <property type="match status" value="1"/>
</dbReference>
<dbReference type="Pfam" id="PF22336">
    <property type="entry name" value="RhiE-like_linker"/>
    <property type="match status" value="1"/>
</dbReference>
<dbReference type="InterPro" id="IPR050091">
    <property type="entry name" value="PKS_NRPS_Biosynth_Enz"/>
</dbReference>
<sequence length="1662" mass="185837">MRNELQSLVQKIKEGTLSHDEAAEQFRRLEEKLKTTTADDREQGAVLRETAVPTDATNIAERKWHAVLKERISHLLHVREEDIEDTALVDLGLDPIQWNELAHLLNQQYDLTLTSAALMGYSSLDELAQSLGREQGVGVDLKQVKENDSRDQDHNVLEGQEVQEEHLWQKAIEYVKGILSPVIKLPVSRIQAEDPLEKFGIDSLMALQLTDQLEKPFGPLPKTLFFEYQSVRELTGYFMANYREPLMDLLGLQPQAPESTLAIPVKKSADPSGRRVAQAVGTSVRAVSAPVSESSLDMAIIGLSGRYPGAKNMQQYWENLRNGKDCITEIPKERWDHRSYPYSKWGGFLEEVDCFDPLFFRISPREAELMDPQERLFIESVYETLEDAGYTRQSLSEIQQDGLGGRMGVFVGAMYQEYQLYGAQEQIQGNPLALSGNASAIANRVSYLCNFHGPSLAVDTMCSSSLTAIHLACRSIGLGDCEMAIAGGVNLSIHPNKYLALSKGKFVSSNGRCESFGQGGDGYIPGEGVGSVLIKPLSKAIADHDHIYGVIKGSAINHGGKTNSFTVPNINAQADAIQRALHQSGVDPRAISYMEAHGTGTSLGDPIEIAGLTKAFQRKTTDRQFCSIGSAKSNIGHCESAAGIAGLTKILLQMKYGQLVPSLHATTLNPHIDFMSTPFHVQQQLAEWKRPVIEKDGEKKQYPRVAGLSSFGAGGANAHIIVEEYRKAEEEQSKVTVSSEGPSIVVLSAKTRKQLRLQVERLLTKVQEPVFSNNDLVSLAYTLQTGREALEERLAMTVNSLEELEHQLQAFLDHREVMEGLVVGQVKRQEDTLSIFEDSILQESVDQWIQSFQYDKIADLWVKGFSFDWHQIYGKEKPYRISLPTYPFARERFWAPQRVGDQVMPPRWMMPLHPFVHQNTSLLSKQRYRSSFTGREFFLEDHVIHGHRMMPGVAYLEMACAATREALGEGAADFDKPFLGMRLHQVVWARPASVEKDALSLHITLSQASDEGINYEIYSESHEEQETVLHSRGYVEVVEEKTSPPTLDLSQLQAECYGQELSVKECYDTFHNLGITYGPRHQALKELYKGDGQVLAKLSIPSAVRDTLDSFQLHPSMIDAAFQAMVGLQEHTKLERVLPYALEEVEIFSACTPTMWAWVRNAGRKVDIDVCDEQGRCVVRIKGISCRAVQNPVREASECGVSSEMLTLYSDWKEQSLQSSRSSPAYGEHWVLVLGADEAFCQRIQREMSRAQCIPLLTDATHLGEQFQQCATQVFEKVQGMLQDHPKEKILLQLVIPTKEDRVLFTSLEGLLKTASLENPHLLGQVIEIESVQDSDSVVKAVKESSSYPEQQRIRYQGGKREVECWREIDRSTEEKMPWKQEGVYLITGGLGGLGALFAQEISQVVTEGVLILTGRSELSNEKKAQLEKFASSGTRVIYQQVDVMDQVQVEQLFKEIKLNFGKLNGIIHSAGVVRDRFIIKKTAAEFNHVMGAKVTGLVHLDEASRGFALDFFALFSSIASVNGNPGQADYATANAFMDAYAGYRNRLVANHQRSGQTVSINWPLWKEGGMKVPEETEARIQKRTGLIPLRTATGIQAFYRSVTANYDRVLVFEGETQKIKEVFPYSTDDGMEKKEDELTMFEAIAEGSMTEEEFEAFLYAT</sequence>
<dbReference type="Pfam" id="PF00550">
    <property type="entry name" value="PP-binding"/>
    <property type="match status" value="2"/>
</dbReference>
<keyword evidence="7" id="KW-0808">Transferase</keyword>
<evidence type="ECO:0000256" key="6">
    <source>
        <dbReference type="ARBA" id="ARBA00022553"/>
    </source>
</evidence>
<comment type="pathway">
    <text evidence="3">Antibiotic biosynthesis; bacillaene biosynthesis.</text>
</comment>
<evidence type="ECO:0000256" key="1">
    <source>
        <dbReference type="ARBA" id="ARBA00003299"/>
    </source>
</evidence>
<dbReference type="Pfam" id="PF00109">
    <property type="entry name" value="ketoacyl-synt"/>
    <property type="match status" value="1"/>
</dbReference>
<feature type="active site" description="Proton acceptor; for dehydratase activity" evidence="9">
    <location>
        <position position="942"/>
    </location>
</feature>
<dbReference type="Gene3D" id="3.40.47.10">
    <property type="match status" value="1"/>
</dbReference>
<name>A0A1I6PQE2_9BACL</name>
<dbReference type="EMBL" id="FPAA01000002">
    <property type="protein sequence ID" value="SFS42429.1"/>
    <property type="molecule type" value="Genomic_DNA"/>
</dbReference>
<organism evidence="13 14">
    <name type="scientific">Marininema halotolerans</name>
    <dbReference type="NCBI Taxonomy" id="1155944"/>
    <lineage>
        <taxon>Bacteria</taxon>
        <taxon>Bacillati</taxon>
        <taxon>Bacillota</taxon>
        <taxon>Bacilli</taxon>
        <taxon>Bacillales</taxon>
        <taxon>Thermoactinomycetaceae</taxon>
        <taxon>Marininema</taxon>
    </lineage>
</organism>
<dbReference type="PROSITE" id="PS00012">
    <property type="entry name" value="PHOSPHOPANTETHEINE"/>
    <property type="match status" value="1"/>
</dbReference>
<accession>A0A1I6PQE2</accession>
<keyword evidence="8" id="KW-0677">Repeat</keyword>
<dbReference type="InterPro" id="IPR036291">
    <property type="entry name" value="NAD(P)-bd_dom_sf"/>
</dbReference>
<dbReference type="Pfam" id="PF08659">
    <property type="entry name" value="KR"/>
    <property type="match status" value="1"/>
</dbReference>
<dbReference type="PROSITE" id="PS50075">
    <property type="entry name" value="CARRIER"/>
    <property type="match status" value="2"/>
</dbReference>
<dbReference type="PROSITE" id="PS52019">
    <property type="entry name" value="PKS_MFAS_DH"/>
    <property type="match status" value="1"/>
</dbReference>
<dbReference type="InterPro" id="IPR020806">
    <property type="entry name" value="PKS_PP-bd"/>
</dbReference>
<gene>
    <name evidence="13" type="ORF">SAMN05444972_10266</name>
</gene>
<comment type="subcellular location">
    <subcellularLocation>
        <location evidence="2">Cytoplasm</location>
    </subcellularLocation>
</comment>
<dbReference type="Pfam" id="PF21089">
    <property type="entry name" value="PKS_DH_N"/>
    <property type="match status" value="1"/>
</dbReference>
<dbReference type="SMART" id="SM00823">
    <property type="entry name" value="PKS_PP"/>
    <property type="match status" value="2"/>
</dbReference>
<dbReference type="InterPro" id="IPR014030">
    <property type="entry name" value="Ketoacyl_synth_N"/>
</dbReference>
<dbReference type="SUPFAM" id="SSF53901">
    <property type="entry name" value="Thiolase-like"/>
    <property type="match status" value="1"/>
</dbReference>
<dbReference type="SMART" id="SM00825">
    <property type="entry name" value="PKS_KS"/>
    <property type="match status" value="1"/>
</dbReference>
<dbReference type="Pfam" id="PF14765">
    <property type="entry name" value="PS-DH"/>
    <property type="match status" value="1"/>
</dbReference>
<reference evidence="14" key="1">
    <citation type="submission" date="2016-10" db="EMBL/GenBank/DDBJ databases">
        <authorList>
            <person name="Varghese N."/>
            <person name="Submissions S."/>
        </authorList>
    </citation>
    <scope>NUCLEOTIDE SEQUENCE [LARGE SCALE GENOMIC DNA]</scope>
    <source>
        <strain evidence="14">DSM 45789</strain>
    </source>
</reference>
<evidence type="ECO:0000259" key="10">
    <source>
        <dbReference type="PROSITE" id="PS50075"/>
    </source>
</evidence>
<dbReference type="SUPFAM" id="SSF51735">
    <property type="entry name" value="NAD(P)-binding Rossmann-fold domains"/>
    <property type="match status" value="1"/>
</dbReference>
<evidence type="ECO:0000259" key="11">
    <source>
        <dbReference type="PROSITE" id="PS52004"/>
    </source>
</evidence>
<dbReference type="SMART" id="SM00822">
    <property type="entry name" value="PKS_KR"/>
    <property type="match status" value="1"/>
</dbReference>
<dbReference type="FunFam" id="3.40.47.10:FF:000019">
    <property type="entry name" value="Polyketide synthase type I"/>
    <property type="match status" value="1"/>
</dbReference>
<dbReference type="InterPro" id="IPR009081">
    <property type="entry name" value="PP-bd_ACP"/>
</dbReference>
<dbReference type="GO" id="GO:0006633">
    <property type="term" value="P:fatty acid biosynthetic process"/>
    <property type="evidence" value="ECO:0007669"/>
    <property type="project" value="TreeGrafter"/>
</dbReference>
<feature type="domain" description="Ketosynthase family 3 (KS3)" evidence="11">
    <location>
        <begin position="295"/>
        <end position="724"/>
    </location>
</feature>
<dbReference type="UniPathway" id="UPA01003"/>
<dbReference type="GO" id="GO:0005886">
    <property type="term" value="C:plasma membrane"/>
    <property type="evidence" value="ECO:0007669"/>
    <property type="project" value="TreeGrafter"/>
</dbReference>
<dbReference type="GO" id="GO:0071770">
    <property type="term" value="P:DIM/DIP cell wall layer assembly"/>
    <property type="evidence" value="ECO:0007669"/>
    <property type="project" value="TreeGrafter"/>
</dbReference>
<dbReference type="SUPFAM" id="SSF47336">
    <property type="entry name" value="ACP-like"/>
    <property type="match status" value="2"/>
</dbReference>
<dbReference type="InterPro" id="IPR049551">
    <property type="entry name" value="PKS_DH_C"/>
</dbReference>
<evidence type="ECO:0000256" key="3">
    <source>
        <dbReference type="ARBA" id="ARBA00004789"/>
    </source>
</evidence>
<evidence type="ECO:0000256" key="7">
    <source>
        <dbReference type="ARBA" id="ARBA00022679"/>
    </source>
</evidence>
<keyword evidence="5" id="KW-0963">Cytoplasm</keyword>
<evidence type="ECO:0000256" key="4">
    <source>
        <dbReference type="ARBA" id="ARBA00022450"/>
    </source>
</evidence>
<dbReference type="InterPro" id="IPR049900">
    <property type="entry name" value="PKS_mFAS_DH"/>
</dbReference>